<evidence type="ECO:0000313" key="1">
    <source>
        <dbReference type="EMBL" id="GAU90116.1"/>
    </source>
</evidence>
<protein>
    <submittedName>
        <fullName evidence="1">Uncharacterized protein</fullName>
    </submittedName>
</protein>
<sequence>MLKGGFGTSTKYYSRPAMLRSYAGTNNEEIIEYNSSRDPQLVEVRPIPALLWWSDRSGPRTYGLVAWLKGYCRGAEKARGEPLSISGALQPDVELTCL</sequence>
<gene>
    <name evidence="1" type="primary">RvY_02581-1</name>
    <name evidence="1" type="synonym">RvY_02581.1</name>
    <name evidence="1" type="ORF">RvY_02581</name>
</gene>
<reference evidence="1 2" key="1">
    <citation type="journal article" date="2016" name="Nat. Commun.">
        <title>Extremotolerant tardigrade genome and improved radiotolerance of human cultured cells by tardigrade-unique protein.</title>
        <authorList>
            <person name="Hashimoto T."/>
            <person name="Horikawa D.D."/>
            <person name="Saito Y."/>
            <person name="Kuwahara H."/>
            <person name="Kozuka-Hata H."/>
            <person name="Shin-I T."/>
            <person name="Minakuchi Y."/>
            <person name="Ohishi K."/>
            <person name="Motoyama A."/>
            <person name="Aizu T."/>
            <person name="Enomoto A."/>
            <person name="Kondo K."/>
            <person name="Tanaka S."/>
            <person name="Hara Y."/>
            <person name="Koshikawa S."/>
            <person name="Sagara H."/>
            <person name="Miura T."/>
            <person name="Yokobori S."/>
            <person name="Miyagawa K."/>
            <person name="Suzuki Y."/>
            <person name="Kubo T."/>
            <person name="Oyama M."/>
            <person name="Kohara Y."/>
            <person name="Fujiyama A."/>
            <person name="Arakawa K."/>
            <person name="Katayama T."/>
            <person name="Toyoda A."/>
            <person name="Kunieda T."/>
        </authorList>
    </citation>
    <scope>NUCLEOTIDE SEQUENCE [LARGE SCALE GENOMIC DNA]</scope>
    <source>
        <strain evidence="1 2">YOKOZUNA-1</strain>
    </source>
</reference>
<proteinExistence type="predicted"/>
<dbReference type="Proteomes" id="UP000186922">
    <property type="component" value="Unassembled WGS sequence"/>
</dbReference>
<name>A0A1D1UK81_RAMVA</name>
<dbReference type="AlphaFoldDB" id="A0A1D1UK81"/>
<accession>A0A1D1UK81</accession>
<comment type="caution">
    <text evidence="1">The sequence shown here is derived from an EMBL/GenBank/DDBJ whole genome shotgun (WGS) entry which is preliminary data.</text>
</comment>
<keyword evidence="2" id="KW-1185">Reference proteome</keyword>
<organism evidence="1 2">
    <name type="scientific">Ramazzottius varieornatus</name>
    <name type="common">Water bear</name>
    <name type="synonym">Tardigrade</name>
    <dbReference type="NCBI Taxonomy" id="947166"/>
    <lineage>
        <taxon>Eukaryota</taxon>
        <taxon>Metazoa</taxon>
        <taxon>Ecdysozoa</taxon>
        <taxon>Tardigrada</taxon>
        <taxon>Eutardigrada</taxon>
        <taxon>Parachela</taxon>
        <taxon>Hypsibioidea</taxon>
        <taxon>Ramazzottiidae</taxon>
        <taxon>Ramazzottius</taxon>
    </lineage>
</organism>
<evidence type="ECO:0000313" key="2">
    <source>
        <dbReference type="Proteomes" id="UP000186922"/>
    </source>
</evidence>
<dbReference type="EMBL" id="BDGG01000001">
    <property type="protein sequence ID" value="GAU90116.1"/>
    <property type="molecule type" value="Genomic_DNA"/>
</dbReference>